<sequence>MAKLTFQTFFTFVTRNKMDPLIQEKHGVCGLVVKSMLANSTGCNPWISSALAPGSIPGERKSFILFFLSFLLRWLW</sequence>
<evidence type="ECO:0000313" key="2">
    <source>
        <dbReference type="Proteomes" id="UP000701801"/>
    </source>
</evidence>
<evidence type="ECO:0000313" key="1">
    <source>
        <dbReference type="EMBL" id="CAG8982592.1"/>
    </source>
</evidence>
<gene>
    <name evidence="1" type="ORF">HYALB_00014075</name>
</gene>
<organism evidence="1 2">
    <name type="scientific">Hymenoscyphus albidus</name>
    <dbReference type="NCBI Taxonomy" id="595503"/>
    <lineage>
        <taxon>Eukaryota</taxon>
        <taxon>Fungi</taxon>
        <taxon>Dikarya</taxon>
        <taxon>Ascomycota</taxon>
        <taxon>Pezizomycotina</taxon>
        <taxon>Leotiomycetes</taxon>
        <taxon>Helotiales</taxon>
        <taxon>Helotiaceae</taxon>
        <taxon>Hymenoscyphus</taxon>
    </lineage>
</organism>
<keyword evidence="2" id="KW-1185">Reference proteome</keyword>
<name>A0A9N9QCK0_9HELO</name>
<accession>A0A9N9QCK0</accession>
<dbReference type="Proteomes" id="UP000701801">
    <property type="component" value="Unassembled WGS sequence"/>
</dbReference>
<protein>
    <submittedName>
        <fullName evidence="1">Uncharacterized protein</fullName>
    </submittedName>
</protein>
<dbReference type="EMBL" id="CAJVRM010000654">
    <property type="protein sequence ID" value="CAG8982592.1"/>
    <property type="molecule type" value="Genomic_DNA"/>
</dbReference>
<dbReference type="AlphaFoldDB" id="A0A9N9QCK0"/>
<reference evidence="1" key="1">
    <citation type="submission" date="2021-07" db="EMBL/GenBank/DDBJ databases">
        <authorList>
            <person name="Durling M."/>
        </authorList>
    </citation>
    <scope>NUCLEOTIDE SEQUENCE</scope>
</reference>
<proteinExistence type="predicted"/>
<comment type="caution">
    <text evidence="1">The sequence shown here is derived from an EMBL/GenBank/DDBJ whole genome shotgun (WGS) entry which is preliminary data.</text>
</comment>